<reference evidence="1 2" key="1">
    <citation type="submission" date="2019-09" db="EMBL/GenBank/DDBJ databases">
        <title>Actinomadura physcomitrii sp. nov., a novel actinomycete isolated from moss [Physcomitrium sphaericum (Ludw) Fuernr].</title>
        <authorList>
            <person name="Zhuang X."/>
            <person name="Liu C."/>
        </authorList>
    </citation>
    <scope>NUCLEOTIDE SEQUENCE [LARGE SCALE GENOMIC DNA]</scope>
    <source>
        <strain evidence="1 2">HMC1</strain>
    </source>
</reference>
<dbReference type="AlphaFoldDB" id="A0A6H9YP17"/>
<protein>
    <recommendedName>
        <fullName evidence="3">SHOCT domain-containing protein</fullName>
    </recommendedName>
</protein>
<evidence type="ECO:0000313" key="1">
    <source>
        <dbReference type="EMBL" id="KAB2344415.1"/>
    </source>
</evidence>
<comment type="caution">
    <text evidence="1">The sequence shown here is derived from an EMBL/GenBank/DDBJ whole genome shotgun (WGS) entry which is preliminary data.</text>
</comment>
<dbReference type="Proteomes" id="UP000468735">
    <property type="component" value="Unassembled WGS sequence"/>
</dbReference>
<evidence type="ECO:0008006" key="3">
    <source>
        <dbReference type="Google" id="ProtNLM"/>
    </source>
</evidence>
<sequence length="78" mass="8598">MRRRGTPLLRGALINRTVNAPLQTSVRTASVTDQLLHLCQLLHQGLLTQEEYAAVKAELLVGPERYGPFCDGDPISAR</sequence>
<accession>A0A6H9YP17</accession>
<organism evidence="1 2">
    <name type="scientific">Actinomadura rudentiformis</name>
    <dbReference type="NCBI Taxonomy" id="359158"/>
    <lineage>
        <taxon>Bacteria</taxon>
        <taxon>Bacillati</taxon>
        <taxon>Actinomycetota</taxon>
        <taxon>Actinomycetes</taxon>
        <taxon>Streptosporangiales</taxon>
        <taxon>Thermomonosporaceae</taxon>
        <taxon>Actinomadura</taxon>
    </lineage>
</organism>
<dbReference type="EMBL" id="WBMT01000016">
    <property type="protein sequence ID" value="KAB2344415.1"/>
    <property type="molecule type" value="Genomic_DNA"/>
</dbReference>
<dbReference type="RefSeq" id="WP_151565443.1">
    <property type="nucleotide sequence ID" value="NZ_WBMT01000016.1"/>
</dbReference>
<evidence type="ECO:0000313" key="2">
    <source>
        <dbReference type="Proteomes" id="UP000468735"/>
    </source>
</evidence>
<keyword evidence="2" id="KW-1185">Reference proteome</keyword>
<name>A0A6H9YP17_9ACTN</name>
<gene>
    <name evidence="1" type="ORF">F8566_31280</name>
</gene>
<proteinExistence type="predicted"/>